<accession>A0A3G2UZI3</accession>
<evidence type="ECO:0000313" key="1">
    <source>
        <dbReference type="EMBL" id="AYO80094.1"/>
    </source>
</evidence>
<dbReference type="RefSeq" id="WP_122130093.1">
    <property type="nucleotide sequence ID" value="NZ_CP033230.1"/>
</dbReference>
<organism evidence="1 2">
    <name type="scientific">Sphingobium yanoikuyae</name>
    <name type="common">Sphingomonas yanoikuyae</name>
    <dbReference type="NCBI Taxonomy" id="13690"/>
    <lineage>
        <taxon>Bacteria</taxon>
        <taxon>Pseudomonadati</taxon>
        <taxon>Pseudomonadota</taxon>
        <taxon>Alphaproteobacteria</taxon>
        <taxon>Sphingomonadales</taxon>
        <taxon>Sphingomonadaceae</taxon>
        <taxon>Sphingobium</taxon>
    </lineage>
</organism>
<dbReference type="InterPro" id="IPR054234">
    <property type="entry name" value="DUF6961"/>
</dbReference>
<protein>
    <submittedName>
        <fullName evidence="1">Uncharacterized protein</fullName>
    </submittedName>
</protein>
<sequence length="68" mass="7620">MALSDWELWACAQQVIQQHKSDAPRHIAIRIGELAAAGDTDGVEAWSEVARRVDQLMDYRSGRPLSNQ</sequence>
<reference evidence="1 2" key="1">
    <citation type="submission" date="2018-10" db="EMBL/GenBank/DDBJ databases">
        <title>Characterization and genome analysis of a novel bacterium Sphingobium yanoikuyae SJTF8 capable of degrading PAHs.</title>
        <authorList>
            <person name="Yin C."/>
            <person name="Xiong W."/>
            <person name="Liang R."/>
        </authorList>
    </citation>
    <scope>NUCLEOTIDE SEQUENCE [LARGE SCALE GENOMIC DNA]</scope>
    <source>
        <strain evidence="1 2">SJTF8</strain>
    </source>
</reference>
<dbReference type="Proteomes" id="UP000280708">
    <property type="component" value="Chromosome"/>
</dbReference>
<proteinExistence type="predicted"/>
<dbReference type="AlphaFoldDB" id="A0A3G2UZI3"/>
<evidence type="ECO:0000313" key="2">
    <source>
        <dbReference type="Proteomes" id="UP000280708"/>
    </source>
</evidence>
<name>A0A3G2UZI3_SPHYA</name>
<dbReference type="EMBL" id="CP033230">
    <property type="protein sequence ID" value="AYO80094.1"/>
    <property type="molecule type" value="Genomic_DNA"/>
</dbReference>
<dbReference type="Pfam" id="PF22284">
    <property type="entry name" value="DUF6961"/>
    <property type="match status" value="1"/>
</dbReference>
<gene>
    <name evidence="1" type="ORF">EBF16_26445</name>
</gene>